<sequence>MLHIILDYLDKRSKKFNNFCDILRNYIYNTQADVIIILKKVDDKYVLGTSERGNDTIKLIFNVEKKHCFIKSTIDSNSFRKV</sequence>
<dbReference type="Proteomes" id="UP001144256">
    <property type="component" value="Unassembled WGS sequence"/>
</dbReference>
<dbReference type="RefSeq" id="WP_281817594.1">
    <property type="nucleotide sequence ID" value="NZ_BRLB01000013.1"/>
</dbReference>
<protein>
    <submittedName>
        <fullName evidence="1">Uncharacterized protein</fullName>
    </submittedName>
</protein>
<evidence type="ECO:0000313" key="1">
    <source>
        <dbReference type="EMBL" id="GKX30985.1"/>
    </source>
</evidence>
<dbReference type="AlphaFoldDB" id="A0A9W5YBK0"/>
<comment type="caution">
    <text evidence="1">The sequence shown here is derived from an EMBL/GenBank/DDBJ whole genome shotgun (WGS) entry which is preliminary data.</text>
</comment>
<keyword evidence="2" id="KW-1185">Reference proteome</keyword>
<proteinExistence type="predicted"/>
<dbReference type="EMBL" id="BRLB01000013">
    <property type="protein sequence ID" value="GKX30985.1"/>
    <property type="molecule type" value="Genomic_DNA"/>
</dbReference>
<gene>
    <name evidence="1" type="ORF">SH1V18_34650</name>
</gene>
<reference evidence="1" key="1">
    <citation type="submission" date="2022-06" db="EMBL/GenBank/DDBJ databases">
        <title>Vallitalea longa sp. nov., an anaerobic bacterium isolated from marine sediment.</title>
        <authorList>
            <person name="Hirano S."/>
            <person name="Terahara T."/>
            <person name="Mori K."/>
            <person name="Hamada M."/>
            <person name="Matsumoto R."/>
            <person name="Kobayashi T."/>
        </authorList>
    </citation>
    <scope>NUCLEOTIDE SEQUENCE</scope>
    <source>
        <strain evidence="1">SH18-1</strain>
    </source>
</reference>
<evidence type="ECO:0000313" key="2">
    <source>
        <dbReference type="Proteomes" id="UP001144256"/>
    </source>
</evidence>
<organism evidence="1 2">
    <name type="scientific">Vallitalea longa</name>
    <dbReference type="NCBI Taxonomy" id="2936439"/>
    <lineage>
        <taxon>Bacteria</taxon>
        <taxon>Bacillati</taxon>
        <taxon>Bacillota</taxon>
        <taxon>Clostridia</taxon>
        <taxon>Lachnospirales</taxon>
        <taxon>Vallitaleaceae</taxon>
        <taxon>Vallitalea</taxon>
    </lineage>
</organism>
<accession>A0A9W5YBK0</accession>
<name>A0A9W5YBK0_9FIRM</name>